<comment type="caution">
    <text evidence="1">The sequence shown here is derived from an EMBL/GenBank/DDBJ whole genome shotgun (WGS) entry which is preliminary data.</text>
</comment>
<reference evidence="1" key="1">
    <citation type="submission" date="2019-08" db="EMBL/GenBank/DDBJ databases">
        <authorList>
            <person name="Kucharzyk K."/>
            <person name="Murdoch R.W."/>
            <person name="Higgins S."/>
            <person name="Loffler F."/>
        </authorList>
    </citation>
    <scope>NUCLEOTIDE SEQUENCE</scope>
</reference>
<proteinExistence type="predicted"/>
<sequence length="113" mass="12816">MDLVIDIIMRSQFIRQLHFDPLDTLACSGQSGFQTILRPFKPAVFTCGSAVGNRSWIGLGVQFCLQAFERLRGIRRSALLRIEDWLLPARIRQIAAVGQDRFDAFDEALLTFT</sequence>
<protein>
    <submittedName>
        <fullName evidence="1">Uncharacterized protein</fullName>
    </submittedName>
</protein>
<organism evidence="1">
    <name type="scientific">bioreactor metagenome</name>
    <dbReference type="NCBI Taxonomy" id="1076179"/>
    <lineage>
        <taxon>unclassified sequences</taxon>
        <taxon>metagenomes</taxon>
        <taxon>ecological metagenomes</taxon>
    </lineage>
</organism>
<accession>A0A645B5D7</accession>
<name>A0A645B5D7_9ZZZZ</name>
<dbReference type="AlphaFoldDB" id="A0A645B5D7"/>
<gene>
    <name evidence="1" type="ORF">SDC9_107497</name>
</gene>
<dbReference type="EMBL" id="VSSQ01017907">
    <property type="protein sequence ID" value="MPM60645.1"/>
    <property type="molecule type" value="Genomic_DNA"/>
</dbReference>
<evidence type="ECO:0000313" key="1">
    <source>
        <dbReference type="EMBL" id="MPM60645.1"/>
    </source>
</evidence>